<dbReference type="OrthoDB" id="10250320at2759"/>
<keyword evidence="3" id="KW-1185">Reference proteome</keyword>
<dbReference type="InterPro" id="IPR036915">
    <property type="entry name" value="Cyclin-like_sf"/>
</dbReference>
<proteinExistence type="predicted"/>
<organism evidence="2 3">
    <name type="scientific">Chytriomyces confervae</name>
    <dbReference type="NCBI Taxonomy" id="246404"/>
    <lineage>
        <taxon>Eukaryota</taxon>
        <taxon>Fungi</taxon>
        <taxon>Fungi incertae sedis</taxon>
        <taxon>Chytridiomycota</taxon>
        <taxon>Chytridiomycota incertae sedis</taxon>
        <taxon>Chytridiomycetes</taxon>
        <taxon>Chytridiales</taxon>
        <taxon>Chytriomycetaceae</taxon>
        <taxon>Chytriomyces</taxon>
    </lineage>
</organism>
<dbReference type="GO" id="GO:0005634">
    <property type="term" value="C:nucleus"/>
    <property type="evidence" value="ECO:0007669"/>
    <property type="project" value="TreeGrafter"/>
</dbReference>
<dbReference type="SUPFAM" id="SSF47954">
    <property type="entry name" value="Cyclin-like"/>
    <property type="match status" value="1"/>
</dbReference>
<dbReference type="GO" id="GO:0019901">
    <property type="term" value="F:protein kinase binding"/>
    <property type="evidence" value="ECO:0007669"/>
    <property type="project" value="InterPro"/>
</dbReference>
<dbReference type="EMBL" id="QEAP01000051">
    <property type="protein sequence ID" value="TPX76286.1"/>
    <property type="molecule type" value="Genomic_DNA"/>
</dbReference>
<dbReference type="Gene3D" id="1.10.472.10">
    <property type="entry name" value="Cyclin-like"/>
    <property type="match status" value="1"/>
</dbReference>
<evidence type="ECO:0000259" key="1">
    <source>
        <dbReference type="Pfam" id="PF00134"/>
    </source>
</evidence>
<dbReference type="CDD" id="cd20557">
    <property type="entry name" value="CYCLIN_ScPCL1-like"/>
    <property type="match status" value="1"/>
</dbReference>
<dbReference type="Proteomes" id="UP000320333">
    <property type="component" value="Unassembled WGS sequence"/>
</dbReference>
<reference evidence="2 3" key="1">
    <citation type="journal article" date="2019" name="Sci. Rep.">
        <title>Comparative genomics of chytrid fungi reveal insights into the obligate biotrophic and pathogenic lifestyle of Synchytrium endobioticum.</title>
        <authorList>
            <person name="van de Vossenberg B.T.L.H."/>
            <person name="Warris S."/>
            <person name="Nguyen H.D.T."/>
            <person name="van Gent-Pelzer M.P.E."/>
            <person name="Joly D.L."/>
            <person name="van de Geest H.C."/>
            <person name="Bonants P.J.M."/>
            <person name="Smith D.S."/>
            <person name="Levesque C.A."/>
            <person name="van der Lee T.A.J."/>
        </authorList>
    </citation>
    <scope>NUCLEOTIDE SEQUENCE [LARGE SCALE GENOMIC DNA]</scope>
    <source>
        <strain evidence="2 3">CBS 675.73</strain>
    </source>
</reference>
<sequence length="247" mass="26573">MSNTGQVSPAVLAVAINAAATVISVPPPPPASQLPPLAQFVGSVVARSKVGPNAVSVAVAYLERIRRTLPKSARGLPCSGHRLFLAALILSAKYINDKTYKNRSWVSFTEGLFPVSEINLMERQFLSIIDFDLHCHEEDHAQVMCAIRAFDSKIQGMMFSKQQPVRSDSATSFEPHSPPEFVSKPCPVLSQGYLPSPVAPSPLPLSMMTQSSASSAGVPRFHPYQLAAVHNKRLVSPSVSPSAPAQF</sequence>
<dbReference type="InterPro" id="IPR013922">
    <property type="entry name" value="Cyclin_PHO80-like"/>
</dbReference>
<evidence type="ECO:0000313" key="3">
    <source>
        <dbReference type="Proteomes" id="UP000320333"/>
    </source>
</evidence>
<name>A0A507FLT5_9FUNG</name>
<dbReference type="InterPro" id="IPR006671">
    <property type="entry name" value="Cyclin_N"/>
</dbReference>
<comment type="caution">
    <text evidence="2">The sequence shown here is derived from an EMBL/GenBank/DDBJ whole genome shotgun (WGS) entry which is preliminary data.</text>
</comment>
<dbReference type="AlphaFoldDB" id="A0A507FLT5"/>
<feature type="domain" description="Cyclin N-terminal" evidence="1">
    <location>
        <begin position="37"/>
        <end position="133"/>
    </location>
</feature>
<protein>
    <recommendedName>
        <fullName evidence="1">Cyclin N-terminal domain-containing protein</fullName>
    </recommendedName>
</protein>
<accession>A0A507FLT5</accession>
<dbReference type="PANTHER" id="PTHR15615:SF10">
    <property type="entry name" value="PHO85 CYCLIN-2-RELATED"/>
    <property type="match status" value="1"/>
</dbReference>
<dbReference type="Pfam" id="PF00134">
    <property type="entry name" value="Cyclin_N"/>
    <property type="match status" value="1"/>
</dbReference>
<gene>
    <name evidence="2" type="ORF">CcCBS67573_g02416</name>
</gene>
<dbReference type="STRING" id="246404.A0A507FLT5"/>
<dbReference type="GO" id="GO:0000307">
    <property type="term" value="C:cyclin-dependent protein kinase holoenzyme complex"/>
    <property type="evidence" value="ECO:0007669"/>
    <property type="project" value="TreeGrafter"/>
</dbReference>
<dbReference type="PANTHER" id="PTHR15615">
    <property type="match status" value="1"/>
</dbReference>
<evidence type="ECO:0000313" key="2">
    <source>
        <dbReference type="EMBL" id="TPX76286.1"/>
    </source>
</evidence>
<dbReference type="GO" id="GO:0016538">
    <property type="term" value="F:cyclin-dependent protein serine/threonine kinase regulator activity"/>
    <property type="evidence" value="ECO:0007669"/>
    <property type="project" value="TreeGrafter"/>
</dbReference>